<dbReference type="EMBL" id="LT594632">
    <property type="protein sequence ID" value="SCO93172.1"/>
    <property type="molecule type" value="Genomic_DNA"/>
</dbReference>
<accession>A0A1D3SMS8</accession>
<proteinExistence type="predicted"/>
<dbReference type="GO" id="GO:0003729">
    <property type="term" value="F:mRNA binding"/>
    <property type="evidence" value="ECO:0007669"/>
    <property type="project" value="TreeGrafter"/>
</dbReference>
<evidence type="ECO:0000259" key="2">
    <source>
        <dbReference type="PROSITE" id="PS50303"/>
    </source>
</evidence>
<dbReference type="VEuPathDB" id="PlasmoDB:PmUG01_11042300"/>
<reference evidence="3 4" key="1">
    <citation type="submission" date="2016-06" db="EMBL/GenBank/DDBJ databases">
        <authorList>
            <consortium name="Pathogen Informatics"/>
        </authorList>
    </citation>
    <scope>NUCLEOTIDE SEQUENCE [LARGE SCALE GENOMIC DNA]</scope>
</reference>
<dbReference type="KEGG" id="pmal:PMUG01_11042300"/>
<dbReference type="InterPro" id="IPR011989">
    <property type="entry name" value="ARM-like"/>
</dbReference>
<dbReference type="InterPro" id="IPR040059">
    <property type="entry name" value="PUM3"/>
</dbReference>
<evidence type="ECO:0000313" key="3">
    <source>
        <dbReference type="EMBL" id="SCO93172.1"/>
    </source>
</evidence>
<dbReference type="OMA" id="FQCFYKH"/>
<dbReference type="OrthoDB" id="497380at2759"/>
<dbReference type="PANTHER" id="PTHR13389">
    <property type="entry name" value="PUMILIO HOMOLOG 3"/>
    <property type="match status" value="1"/>
</dbReference>
<feature type="compositionally biased region" description="Basic and acidic residues" evidence="1">
    <location>
        <begin position="15"/>
        <end position="26"/>
    </location>
</feature>
<feature type="compositionally biased region" description="Low complexity" evidence="1">
    <location>
        <begin position="42"/>
        <end position="54"/>
    </location>
</feature>
<dbReference type="PROSITE" id="PS50303">
    <property type="entry name" value="PUM_HD"/>
    <property type="match status" value="1"/>
</dbReference>
<evidence type="ECO:0000256" key="1">
    <source>
        <dbReference type="SAM" id="MobiDB-lite"/>
    </source>
</evidence>
<dbReference type="Proteomes" id="UP000219813">
    <property type="component" value="Chromosome 11"/>
</dbReference>
<feature type="domain" description="PUM-HD" evidence="2">
    <location>
        <begin position="156"/>
        <end position="514"/>
    </location>
</feature>
<evidence type="ECO:0000313" key="4">
    <source>
        <dbReference type="Proteomes" id="UP000219813"/>
    </source>
</evidence>
<dbReference type="GO" id="GO:0005730">
    <property type="term" value="C:nucleolus"/>
    <property type="evidence" value="ECO:0007669"/>
    <property type="project" value="TreeGrafter"/>
</dbReference>
<dbReference type="GO" id="GO:0006417">
    <property type="term" value="P:regulation of translation"/>
    <property type="evidence" value="ECO:0007669"/>
    <property type="project" value="TreeGrafter"/>
</dbReference>
<dbReference type="RefSeq" id="XP_028862610.1">
    <property type="nucleotide sequence ID" value="XM_029006085.1"/>
</dbReference>
<dbReference type="GeneID" id="39869885"/>
<gene>
    <name evidence="3" type="primary">PmUG01_11042300</name>
    <name evidence="3" type="ORF">PMUG01_11042300</name>
</gene>
<keyword evidence="4" id="KW-1185">Reference proteome</keyword>
<dbReference type="AlphaFoldDB" id="A0A1D3SMS8"/>
<dbReference type="InterPro" id="IPR033133">
    <property type="entry name" value="PUM-HD"/>
</dbReference>
<dbReference type="Gene3D" id="1.25.10.10">
    <property type="entry name" value="Leucine-rich Repeat Variant"/>
    <property type="match status" value="2"/>
</dbReference>
<feature type="compositionally biased region" description="Basic residues" evidence="1">
    <location>
        <begin position="1"/>
        <end position="14"/>
    </location>
</feature>
<dbReference type="InterPro" id="IPR016024">
    <property type="entry name" value="ARM-type_fold"/>
</dbReference>
<dbReference type="PANTHER" id="PTHR13389:SF0">
    <property type="entry name" value="PUMILIO HOMOLOG 3"/>
    <property type="match status" value="1"/>
</dbReference>
<dbReference type="SUPFAM" id="SSF48371">
    <property type="entry name" value="ARM repeat"/>
    <property type="match status" value="1"/>
</dbReference>
<feature type="region of interest" description="Disordered" evidence="1">
    <location>
        <begin position="1"/>
        <end position="66"/>
    </location>
</feature>
<protein>
    <submittedName>
        <fullName evidence="3">mRNA binding Pumilio-homology domain protein, putative</fullName>
    </submittedName>
</protein>
<organism evidence="3 4">
    <name type="scientific">Plasmodium malariae</name>
    <dbReference type="NCBI Taxonomy" id="5858"/>
    <lineage>
        <taxon>Eukaryota</taxon>
        <taxon>Sar</taxon>
        <taxon>Alveolata</taxon>
        <taxon>Apicomplexa</taxon>
        <taxon>Aconoidasida</taxon>
        <taxon>Haemosporida</taxon>
        <taxon>Plasmodiidae</taxon>
        <taxon>Plasmodium</taxon>
        <taxon>Plasmodium (Plasmodium)</taxon>
    </lineage>
</organism>
<name>A0A1D3SMS8_PLAMA</name>
<sequence length="685" mass="81559">MTKLFAMKKSKKIKEKSSINKKELREKKKKKKKILKQRDENMNNVNNSSTGSGNHASNNGEKKKRKQLIVKKIKKKGKINPETTGGTFLFEKKEKRKNNTMKQNMKRVDNTILDKKCKNIMNDENLSKSKKKKLIKECKKKVVIENYDYYKKLRLYFNELLQAKDKAEKKKRITIIWNELKKVELIKFARTNLGYHVMSSLIINAEEEDQNKLWEGLFPHFNNIGTCNFVSLIFQCFYKHAKSEKIKNDIFLWLLNHSKLFLTKFASRLWHTVFKKLKTAMRIKMINFLLIPNINDIKNISPEILKKAPSEMIKTFNEENKMSIKKYLMETIENIVEKELLYNIVSHNILLAACEILNEEELINVMEIIHEGCEYLISTNIGNKALIYLLGYSTSKHKKNLIKLLKNNIVDLCKNSVNFLLVIRLLKITDDTKILNDMIVQKIVSDFENLLNDYYGFYVILEFFYDINEHNEDKYFNVTWKNMIYSKAVKSVKDGFKRKSEIIQPIIEQLLIVFLDKNKLNKYLKDKRYIFIIYEFLSYTQNEQVLKNLLFFIEQIIYLYKNEANINEMYNCKHINDLFRRFFTSSRSYNLLSKMLDGCTFYEKLCNIFLLDIEIVLKSELIKTFNNLFIFVKQKDINMYEKFLTCTGQVNNREIYNELKQTTPKLTYFNKYLELINVDINMEKE</sequence>